<sequence length="228" mass="25900">MAKTAILMAHSDLGSLQFSSFKDCLARRIISLSDFVVDSSNDSDSELDEFASFLALEAWPAFPTTLRQASYETRNTVPSPDDLSFENTPVAFGDTLVAYGLTSDYDESLEFLRKAVGDYIGLVCAPPPVWSSTRTKQCELCEREIPLTYHHLIPRATHAKVLKKNLHPESMLNSVAWLCRPCHTVVHHVANNDELAREYYTIELLQGREDIQKWRKYAAKQRYGVRRN</sequence>
<dbReference type="OrthoDB" id="4850648at2759"/>
<evidence type="ECO:0000313" key="1">
    <source>
        <dbReference type="EMBL" id="EGO22939.1"/>
    </source>
</evidence>
<evidence type="ECO:0008006" key="2">
    <source>
        <dbReference type="Google" id="ProtNLM"/>
    </source>
</evidence>
<dbReference type="PANTHER" id="PTHR37827">
    <property type="entry name" value="TUDOR DOMAIN-CONTAINING PROTEIN"/>
    <property type="match status" value="1"/>
</dbReference>
<proteinExistence type="predicted"/>
<dbReference type="RefSeq" id="XP_007320179.1">
    <property type="nucleotide sequence ID" value="XM_007320117.1"/>
</dbReference>
<dbReference type="EMBL" id="GL945436">
    <property type="protein sequence ID" value="EGO22939.1"/>
    <property type="molecule type" value="Genomic_DNA"/>
</dbReference>
<dbReference type="Proteomes" id="UP000008064">
    <property type="component" value="Unassembled WGS sequence"/>
</dbReference>
<organism>
    <name type="scientific">Serpula lacrymans var. lacrymans (strain S7.9)</name>
    <name type="common">Dry rot fungus</name>
    <dbReference type="NCBI Taxonomy" id="578457"/>
    <lineage>
        <taxon>Eukaryota</taxon>
        <taxon>Fungi</taxon>
        <taxon>Dikarya</taxon>
        <taxon>Basidiomycota</taxon>
        <taxon>Agaricomycotina</taxon>
        <taxon>Agaricomycetes</taxon>
        <taxon>Agaricomycetidae</taxon>
        <taxon>Boletales</taxon>
        <taxon>Coniophorineae</taxon>
        <taxon>Serpulaceae</taxon>
        <taxon>Serpula</taxon>
    </lineage>
</organism>
<dbReference type="InterPro" id="IPR003615">
    <property type="entry name" value="HNH_nuc"/>
</dbReference>
<reference evidence="1" key="1">
    <citation type="submission" date="2011-04" db="EMBL/GenBank/DDBJ databases">
        <title>Evolution of plant cell wall degrading machinery underlies the functional diversity of forest fungi.</title>
        <authorList>
            <consortium name="US DOE Joint Genome Institute (JGI-PGF)"/>
            <person name="Eastwood D.C."/>
            <person name="Floudas D."/>
            <person name="Binder M."/>
            <person name="Majcherczyk A."/>
            <person name="Schneider P."/>
            <person name="Aerts A."/>
            <person name="Asiegbu F.O."/>
            <person name="Baker S.E."/>
            <person name="Barry K."/>
            <person name="Bendiksby M."/>
            <person name="Blumentritt M."/>
            <person name="Coutinho P.M."/>
            <person name="Cullen D."/>
            <person name="Cullen D."/>
            <person name="Gathman A."/>
            <person name="Goodell B."/>
            <person name="Henrissat B."/>
            <person name="Ihrmark K."/>
            <person name="Kauserud H."/>
            <person name="Kohler A."/>
            <person name="LaButti K."/>
            <person name="Lapidus A."/>
            <person name="Lavin J.L."/>
            <person name="Lee Y.-H."/>
            <person name="Lindquist E."/>
            <person name="Lilly W."/>
            <person name="Lucas S."/>
            <person name="Morin E."/>
            <person name="Murat C."/>
            <person name="Oguiza J.A."/>
            <person name="Park J."/>
            <person name="Pisabarro A.G."/>
            <person name="Riley R."/>
            <person name="Rosling A."/>
            <person name="Salamov A."/>
            <person name="Schmidt O."/>
            <person name="Schmutz J."/>
            <person name="Skrede I."/>
            <person name="Stenlid J."/>
            <person name="Wiebenga A."/>
            <person name="Xie X."/>
            <person name="Kues U."/>
            <person name="Hibbett D.S."/>
            <person name="Hoffmeister D."/>
            <person name="Hogberg N."/>
            <person name="Martin F."/>
            <person name="Grigoriev I.V."/>
            <person name="Watkinson S.C."/>
        </authorList>
    </citation>
    <scope>NUCLEOTIDE SEQUENCE</scope>
    <source>
        <strain evidence="1">S7.9</strain>
    </source>
</reference>
<name>F8P1A9_SERL9</name>
<protein>
    <recommendedName>
        <fullName evidence="2">HNH domain-containing protein</fullName>
    </recommendedName>
</protein>
<dbReference type="HOGENOM" id="CLU_074184_1_0_1"/>
<dbReference type="AlphaFoldDB" id="F8P1A9"/>
<dbReference type="PANTHER" id="PTHR37827:SF1">
    <property type="entry name" value="HNH DOMAIN-CONTAINING PROTEIN"/>
    <property type="match status" value="1"/>
</dbReference>
<accession>F8P1A9</accession>
<dbReference type="CDD" id="cd00085">
    <property type="entry name" value="HNHc"/>
    <property type="match status" value="1"/>
</dbReference>
<dbReference type="KEGG" id="sla:SERLADRAFT_471472"/>
<gene>
    <name evidence="1" type="ORF">SERLADRAFT_471472</name>
</gene>
<dbReference type="GeneID" id="18819956"/>